<name>A0A137PHE9_CONC2</name>
<feature type="transmembrane region" description="Helical" evidence="1">
    <location>
        <begin position="188"/>
        <end position="209"/>
    </location>
</feature>
<keyword evidence="3" id="KW-1185">Reference proteome</keyword>
<gene>
    <name evidence="2" type="ORF">CONCODRAFT_2431</name>
</gene>
<reference evidence="2 3" key="1">
    <citation type="journal article" date="2015" name="Genome Biol. Evol.">
        <title>Phylogenomic analyses indicate that early fungi evolved digesting cell walls of algal ancestors of land plants.</title>
        <authorList>
            <person name="Chang Y."/>
            <person name="Wang S."/>
            <person name="Sekimoto S."/>
            <person name="Aerts A.L."/>
            <person name="Choi C."/>
            <person name="Clum A."/>
            <person name="LaButti K.M."/>
            <person name="Lindquist E.A."/>
            <person name="Yee Ngan C."/>
            <person name="Ohm R.A."/>
            <person name="Salamov A.A."/>
            <person name="Grigoriev I.V."/>
            <person name="Spatafora J.W."/>
            <person name="Berbee M.L."/>
        </authorList>
    </citation>
    <scope>NUCLEOTIDE SEQUENCE [LARGE SCALE GENOMIC DNA]</scope>
    <source>
        <strain evidence="2 3">NRRL 28638</strain>
    </source>
</reference>
<keyword evidence="1" id="KW-0472">Membrane</keyword>
<protein>
    <recommendedName>
        <fullName evidence="4">G-protein coupled receptors family 1 profile domain-containing protein</fullName>
    </recommendedName>
</protein>
<accession>A0A137PHE9</accession>
<evidence type="ECO:0000256" key="1">
    <source>
        <dbReference type="SAM" id="Phobius"/>
    </source>
</evidence>
<dbReference type="SUPFAM" id="SSF81321">
    <property type="entry name" value="Family A G protein-coupled receptor-like"/>
    <property type="match status" value="1"/>
</dbReference>
<dbReference type="AlphaFoldDB" id="A0A137PHE9"/>
<proteinExistence type="predicted"/>
<keyword evidence="1" id="KW-0812">Transmembrane</keyword>
<evidence type="ECO:0000313" key="2">
    <source>
        <dbReference type="EMBL" id="KXN74423.1"/>
    </source>
</evidence>
<dbReference type="EMBL" id="KQ964423">
    <property type="protein sequence ID" value="KXN74423.1"/>
    <property type="molecule type" value="Genomic_DNA"/>
</dbReference>
<feature type="transmembrane region" description="Helical" evidence="1">
    <location>
        <begin position="68"/>
        <end position="98"/>
    </location>
</feature>
<sequence length="259" mass="28903">MSTTIASLPEPTSTPIAVATSVTGVTPELRLGMSIEFIICGLLGIILNTLLMYCLYPKLTKKAHNDIFLSTFVVITDIFVSIGFPLYFWFILVAAYWIPPLTISLVGLQYNIAVLSKSKVNCTMMPVGVGYIYSIFTFCMFFSSFASVIISYCGIMIVKYRQCLNQINMNIPKDQVYSECRTTIIKSFVYILLYLGVFMSKFLLVIWELALGRKRTIGMDAASNCTGALSVVANALVLLYINNEVRLSFTRLLKSIIKS</sequence>
<feature type="transmembrane region" description="Helical" evidence="1">
    <location>
        <begin position="131"/>
        <end position="158"/>
    </location>
</feature>
<dbReference type="Proteomes" id="UP000070444">
    <property type="component" value="Unassembled WGS sequence"/>
</dbReference>
<feature type="transmembrane region" description="Helical" evidence="1">
    <location>
        <begin position="35"/>
        <end position="56"/>
    </location>
</feature>
<evidence type="ECO:0000313" key="3">
    <source>
        <dbReference type="Proteomes" id="UP000070444"/>
    </source>
</evidence>
<organism evidence="2 3">
    <name type="scientific">Conidiobolus coronatus (strain ATCC 28846 / CBS 209.66 / NRRL 28638)</name>
    <name type="common">Delacroixia coronata</name>
    <dbReference type="NCBI Taxonomy" id="796925"/>
    <lineage>
        <taxon>Eukaryota</taxon>
        <taxon>Fungi</taxon>
        <taxon>Fungi incertae sedis</taxon>
        <taxon>Zoopagomycota</taxon>
        <taxon>Entomophthoromycotina</taxon>
        <taxon>Entomophthoromycetes</taxon>
        <taxon>Entomophthorales</taxon>
        <taxon>Ancylistaceae</taxon>
        <taxon>Conidiobolus</taxon>
    </lineage>
</organism>
<evidence type="ECO:0008006" key="4">
    <source>
        <dbReference type="Google" id="ProtNLM"/>
    </source>
</evidence>
<keyword evidence="1" id="KW-1133">Transmembrane helix</keyword>